<keyword evidence="4 6" id="KW-0697">Rotamase</keyword>
<dbReference type="InterPro" id="IPR046357">
    <property type="entry name" value="PPIase_dom_sf"/>
</dbReference>
<dbReference type="AlphaFoldDB" id="A0A7C9HZ33"/>
<name>A0A7C9HZ33_9DEIO</name>
<protein>
    <recommendedName>
        <fullName evidence="2">peptidylprolyl isomerase</fullName>
        <ecNumber evidence="2">5.2.1.8</ecNumber>
    </recommendedName>
</protein>
<sequence length="650" mass="68391">MNKKKVVNVFMGVLALLLIVGMAYQFTPNLGDLFARKETGTPALTVNGTRVTVEELENVRRSNPILSSTDTGVLGDDFKTYIVAQKIEQALVTGAVKDIKVSRGDVNTKVTEVREQNDLTDNKKWTDALQGAGLTDATYREQVRQQIAIERKVEELKKAVPAPTDAELRAYYDLNPERFQTDARIQGRQIVVADKAKAAALLTQLKGGADFAELAGANSTEFKDRGGALGPVENGVPRPVAQVALPSEVGAAAFALTTGGLTDVVESGGKFYIVKVEKYLPPAPKPFAEAKTDLTTAVQEQKQNAALEAWVTALKKDVKVEYQDINWKVENPTVATVGGQDIPYSEVVGQVVSNQQFAGLLQQVPAEQAAGLVNGILKPQVTQQLIQSYAAPALAERLKLNLTGTRQELAAALAAYGSRNVKASDADIAAFYAQNKAQFETPGSASVNEASFKDQAKAVAFRGSFAGGNFTAAATKAGGTVSERGSVTAGSGTLSEELNAAVFTAKTLKDAGEGSLTDVVKVGERFSVLYVADLKPATTQPLSAVRGQIETQVLAQKKSEAGQKFVDAQVATLKPKDNLKTVLAAQEKRVAAQTPKTPAKEEGAENGTGSTGGTTPAEGGAPAEGTEGTPATPATEGAEGTTDPATPAER</sequence>
<dbReference type="RefSeq" id="WP_369409227.1">
    <property type="nucleotide sequence ID" value="NZ_WQLB01000007.1"/>
</dbReference>
<dbReference type="InterPro" id="IPR050245">
    <property type="entry name" value="PrsA_foldase"/>
</dbReference>
<evidence type="ECO:0000256" key="5">
    <source>
        <dbReference type="ARBA" id="ARBA00023235"/>
    </source>
</evidence>
<evidence type="ECO:0000313" key="10">
    <source>
        <dbReference type="Proteomes" id="UP000483286"/>
    </source>
</evidence>
<evidence type="ECO:0000256" key="6">
    <source>
        <dbReference type="PROSITE-ProRule" id="PRU00278"/>
    </source>
</evidence>
<evidence type="ECO:0000256" key="3">
    <source>
        <dbReference type="ARBA" id="ARBA00022729"/>
    </source>
</evidence>
<dbReference type="Proteomes" id="UP000483286">
    <property type="component" value="Unassembled WGS sequence"/>
</dbReference>
<dbReference type="InterPro" id="IPR027304">
    <property type="entry name" value="Trigger_fact/SurA_dom_sf"/>
</dbReference>
<dbReference type="Gene3D" id="1.10.4030.10">
    <property type="entry name" value="Porin chaperone SurA, peptide-binding domain"/>
    <property type="match status" value="1"/>
</dbReference>
<feature type="domain" description="PpiC" evidence="8">
    <location>
        <begin position="182"/>
        <end position="278"/>
    </location>
</feature>
<dbReference type="PANTHER" id="PTHR47245">
    <property type="entry name" value="PEPTIDYLPROLYL ISOMERASE"/>
    <property type="match status" value="1"/>
</dbReference>
<dbReference type="Pfam" id="PF13145">
    <property type="entry name" value="Rotamase_2"/>
    <property type="match status" value="2"/>
</dbReference>
<keyword evidence="5 6" id="KW-0413">Isomerase</keyword>
<keyword evidence="10" id="KW-1185">Reference proteome</keyword>
<keyword evidence="3" id="KW-0732">Signal</keyword>
<comment type="caution">
    <text evidence="9">The sequence shown here is derived from an EMBL/GenBank/DDBJ whole genome shotgun (WGS) entry which is preliminary data.</text>
</comment>
<evidence type="ECO:0000256" key="4">
    <source>
        <dbReference type="ARBA" id="ARBA00023110"/>
    </source>
</evidence>
<evidence type="ECO:0000256" key="2">
    <source>
        <dbReference type="ARBA" id="ARBA00013194"/>
    </source>
</evidence>
<gene>
    <name evidence="9" type="ORF">GO986_07435</name>
</gene>
<proteinExistence type="predicted"/>
<dbReference type="PROSITE" id="PS50198">
    <property type="entry name" value="PPIC_PPIASE_2"/>
    <property type="match status" value="1"/>
</dbReference>
<reference evidence="9 10" key="1">
    <citation type="submission" date="2019-12" db="EMBL/GenBank/DDBJ databases">
        <title>Deinococcus sp. HMF7620 Genome sequencing and assembly.</title>
        <authorList>
            <person name="Kang H."/>
            <person name="Kim H."/>
            <person name="Joh K."/>
        </authorList>
    </citation>
    <scope>NUCLEOTIDE SEQUENCE [LARGE SCALE GENOMIC DNA]</scope>
    <source>
        <strain evidence="9 10">HMF7620</strain>
    </source>
</reference>
<dbReference type="EMBL" id="WQLB01000007">
    <property type="protein sequence ID" value="MVN86595.1"/>
    <property type="molecule type" value="Genomic_DNA"/>
</dbReference>
<dbReference type="SUPFAM" id="SSF109998">
    <property type="entry name" value="Triger factor/SurA peptide-binding domain-like"/>
    <property type="match status" value="2"/>
</dbReference>
<organism evidence="9 10">
    <name type="scientific">Deinococcus arboris</name>
    <dbReference type="NCBI Taxonomy" id="2682977"/>
    <lineage>
        <taxon>Bacteria</taxon>
        <taxon>Thermotogati</taxon>
        <taxon>Deinococcota</taxon>
        <taxon>Deinococci</taxon>
        <taxon>Deinococcales</taxon>
        <taxon>Deinococcaceae</taxon>
        <taxon>Deinococcus</taxon>
    </lineage>
</organism>
<evidence type="ECO:0000256" key="1">
    <source>
        <dbReference type="ARBA" id="ARBA00000971"/>
    </source>
</evidence>
<dbReference type="EC" id="5.2.1.8" evidence="2"/>
<evidence type="ECO:0000256" key="7">
    <source>
        <dbReference type="SAM" id="MobiDB-lite"/>
    </source>
</evidence>
<feature type="compositionally biased region" description="Low complexity" evidence="7">
    <location>
        <begin position="605"/>
        <end position="642"/>
    </location>
</feature>
<dbReference type="GO" id="GO:0003755">
    <property type="term" value="F:peptidyl-prolyl cis-trans isomerase activity"/>
    <property type="evidence" value="ECO:0007669"/>
    <property type="project" value="UniProtKB-KW"/>
</dbReference>
<feature type="region of interest" description="Disordered" evidence="7">
    <location>
        <begin position="587"/>
        <end position="650"/>
    </location>
</feature>
<accession>A0A7C9HZ33</accession>
<dbReference type="Gene3D" id="3.10.50.40">
    <property type="match status" value="1"/>
</dbReference>
<comment type="catalytic activity">
    <reaction evidence="1">
        <text>[protein]-peptidylproline (omega=180) = [protein]-peptidylproline (omega=0)</text>
        <dbReference type="Rhea" id="RHEA:16237"/>
        <dbReference type="Rhea" id="RHEA-COMP:10747"/>
        <dbReference type="Rhea" id="RHEA-COMP:10748"/>
        <dbReference type="ChEBI" id="CHEBI:83833"/>
        <dbReference type="ChEBI" id="CHEBI:83834"/>
        <dbReference type="EC" id="5.2.1.8"/>
    </reaction>
</comment>
<dbReference type="PANTHER" id="PTHR47245:SF1">
    <property type="entry name" value="FOLDASE PROTEIN PRSA"/>
    <property type="match status" value="1"/>
</dbReference>
<dbReference type="SUPFAM" id="SSF54534">
    <property type="entry name" value="FKBP-like"/>
    <property type="match status" value="1"/>
</dbReference>
<dbReference type="Pfam" id="PF13624">
    <property type="entry name" value="SurA_N_3"/>
    <property type="match status" value="1"/>
</dbReference>
<evidence type="ECO:0000313" key="9">
    <source>
        <dbReference type="EMBL" id="MVN86595.1"/>
    </source>
</evidence>
<evidence type="ECO:0000259" key="8">
    <source>
        <dbReference type="PROSITE" id="PS50198"/>
    </source>
</evidence>
<dbReference type="InterPro" id="IPR000297">
    <property type="entry name" value="PPIase_PpiC"/>
</dbReference>